<evidence type="ECO:0000313" key="2">
    <source>
        <dbReference type="Proteomes" id="UP000092247"/>
    </source>
</evidence>
<name>A0A1B8HDB3_9GAMM</name>
<dbReference type="EMBL" id="LZEX01000013">
    <property type="protein sequence ID" value="OBU07057.1"/>
    <property type="molecule type" value="Genomic_DNA"/>
</dbReference>
<proteinExistence type="predicted"/>
<dbReference type="Gene3D" id="1.10.274.110">
    <property type="match status" value="1"/>
</dbReference>
<accession>A0A1B8HDB3</accession>
<reference evidence="1 2" key="1">
    <citation type="submission" date="2016-06" db="EMBL/GenBank/DDBJ databases">
        <authorList>
            <person name="Kjaerup R.B."/>
            <person name="Dalgaard T.S."/>
            <person name="Juul-Madsen H.R."/>
        </authorList>
    </citation>
    <scope>NUCLEOTIDE SEQUENCE [LARGE SCALE GENOMIC DNA]</scope>
    <source>
        <strain evidence="1 2">GCSL-Mp3</strain>
    </source>
</reference>
<evidence type="ECO:0000313" key="1">
    <source>
        <dbReference type="EMBL" id="OBU07057.1"/>
    </source>
</evidence>
<dbReference type="InterPro" id="IPR038500">
    <property type="entry name" value="Antitermination_sf"/>
</dbReference>
<comment type="caution">
    <text evidence="1">The sequence shown here is derived from an EMBL/GenBank/DDBJ whole genome shotgun (WGS) entry which is preliminary data.</text>
</comment>
<dbReference type="AlphaFoldDB" id="A0A1B8HDB3"/>
<gene>
    <name evidence="1" type="ORF">AYY17_19345</name>
</gene>
<sequence length="61" mass="7132">MAYTAIKHLIPKLTQSARSRNRKPFYDRLISLCYVEEGQADWLFKQMNEQQLAIKSAFGLL</sequence>
<organism evidence="1 2">
    <name type="scientific">Morganella psychrotolerans</name>
    <dbReference type="NCBI Taxonomy" id="368603"/>
    <lineage>
        <taxon>Bacteria</taxon>
        <taxon>Pseudomonadati</taxon>
        <taxon>Pseudomonadota</taxon>
        <taxon>Gammaproteobacteria</taxon>
        <taxon>Enterobacterales</taxon>
        <taxon>Morganellaceae</taxon>
        <taxon>Morganella</taxon>
    </lineage>
</organism>
<protein>
    <submittedName>
        <fullName evidence="1">Uncharacterized protein</fullName>
    </submittedName>
</protein>
<dbReference type="Proteomes" id="UP000092247">
    <property type="component" value="Unassembled WGS sequence"/>
</dbReference>